<evidence type="ECO:0000256" key="4">
    <source>
        <dbReference type="ARBA" id="ARBA00023136"/>
    </source>
</evidence>
<reference evidence="8 9" key="1">
    <citation type="submission" date="2016-11" db="EMBL/GenBank/DDBJ databases">
        <authorList>
            <person name="Jaros S."/>
            <person name="Januszkiewicz K."/>
            <person name="Wedrychowicz H."/>
        </authorList>
    </citation>
    <scope>NUCLEOTIDE SEQUENCE [LARGE SCALE GENOMIC DNA]</scope>
    <source>
        <strain evidence="8 9">GAS242</strain>
    </source>
</reference>
<evidence type="ECO:0000256" key="3">
    <source>
        <dbReference type="ARBA" id="ARBA00022989"/>
    </source>
</evidence>
<feature type="transmembrane region" description="Helical" evidence="5">
    <location>
        <begin position="330"/>
        <end position="347"/>
    </location>
</feature>
<dbReference type="OrthoDB" id="7527830at2"/>
<dbReference type="Proteomes" id="UP000190675">
    <property type="component" value="Chromosome I"/>
</dbReference>
<dbReference type="AlphaFoldDB" id="A0A1M5PC36"/>
<gene>
    <name evidence="8" type="ORF">SAMN05444169_5162</name>
</gene>
<evidence type="ECO:0000256" key="1">
    <source>
        <dbReference type="ARBA" id="ARBA00004141"/>
    </source>
</evidence>
<dbReference type="InterPro" id="IPR001173">
    <property type="entry name" value="Glyco_trans_2-like"/>
</dbReference>
<feature type="domain" description="GtrA/DPMS transmembrane" evidence="7">
    <location>
        <begin position="269"/>
        <end position="382"/>
    </location>
</feature>
<dbReference type="Gene3D" id="3.90.550.10">
    <property type="entry name" value="Spore Coat Polysaccharide Biosynthesis Protein SpsA, Chain A"/>
    <property type="match status" value="1"/>
</dbReference>
<dbReference type="InterPro" id="IPR050256">
    <property type="entry name" value="Glycosyltransferase_2"/>
</dbReference>
<dbReference type="Pfam" id="PF00535">
    <property type="entry name" value="Glycos_transf_2"/>
    <property type="match status" value="1"/>
</dbReference>
<dbReference type="GO" id="GO:0016740">
    <property type="term" value="F:transferase activity"/>
    <property type="evidence" value="ECO:0007669"/>
    <property type="project" value="UniProtKB-KW"/>
</dbReference>
<dbReference type="GO" id="GO:0000271">
    <property type="term" value="P:polysaccharide biosynthetic process"/>
    <property type="evidence" value="ECO:0007669"/>
    <property type="project" value="InterPro"/>
</dbReference>
<keyword evidence="3 5" id="KW-1133">Transmembrane helix</keyword>
<evidence type="ECO:0000256" key="5">
    <source>
        <dbReference type="SAM" id="Phobius"/>
    </source>
</evidence>
<evidence type="ECO:0000256" key="2">
    <source>
        <dbReference type="ARBA" id="ARBA00022692"/>
    </source>
</evidence>
<dbReference type="InterPro" id="IPR007267">
    <property type="entry name" value="GtrA_DPMS_TM"/>
</dbReference>
<evidence type="ECO:0000313" key="8">
    <source>
        <dbReference type="EMBL" id="SHG99391.1"/>
    </source>
</evidence>
<name>A0A1M5PC36_9BRAD</name>
<feature type="domain" description="Glycosyltransferase 2-like" evidence="6">
    <location>
        <begin position="31"/>
        <end position="197"/>
    </location>
</feature>
<accession>A0A1M5PC36</accession>
<protein>
    <submittedName>
        <fullName evidence="8">Glycosyltransferase involved in cell wall bisynthesis</fullName>
    </submittedName>
</protein>
<dbReference type="RefSeq" id="WP_079573747.1">
    <property type="nucleotide sequence ID" value="NZ_LT670818.1"/>
</dbReference>
<evidence type="ECO:0000313" key="9">
    <source>
        <dbReference type="Proteomes" id="UP000190675"/>
    </source>
</evidence>
<organism evidence="8 9">
    <name type="scientific">Bradyrhizobium erythrophlei</name>
    <dbReference type="NCBI Taxonomy" id="1437360"/>
    <lineage>
        <taxon>Bacteria</taxon>
        <taxon>Pseudomonadati</taxon>
        <taxon>Pseudomonadota</taxon>
        <taxon>Alphaproteobacteria</taxon>
        <taxon>Hyphomicrobiales</taxon>
        <taxon>Nitrobacteraceae</taxon>
        <taxon>Bradyrhizobium</taxon>
    </lineage>
</organism>
<dbReference type="PANTHER" id="PTHR48090">
    <property type="entry name" value="UNDECAPRENYL-PHOSPHATE 4-DEOXY-4-FORMAMIDO-L-ARABINOSE TRANSFERASE-RELATED"/>
    <property type="match status" value="1"/>
</dbReference>
<sequence length="396" mass="44405">MSDRSAHEFSLPGELPRDLSLLSKVTRVKLSIVIPCYNEEKTLEKCVNRVLAIQDETLELELVIVDDCSKDKSPEIARRISERTPGLVLLQHEVNRGKGAALRTGIAHATGDFVAIQDADLEYDPMDLRKLLIPLRDGVADVVLGSRFLSSDVRRVLYFWHSLGNRFLTTLSNMLTDLNLSDMETCYKVFRREIIQSIAIEENRFGFEPEVVAKIAQKRLRIYEMGISYRGRTYAEGKKISMKDGWRALYCILKYNLHAVPIPIQFVFYTFIGGLSAIVNLVSFLGLLGLGAGLVPSALLAFFIAAGVNYYLSVTFIFQHKAKWSTITEPLIYIGVVIVIGLVDVFITRSFVAIGMSPALAKIFATGIGLVLNFAGRRFVVFPERSNPDWQSQSRD</sequence>
<keyword evidence="4 5" id="KW-0472">Membrane</keyword>
<dbReference type="CDD" id="cd04179">
    <property type="entry name" value="DPM_DPG-synthase_like"/>
    <property type="match status" value="1"/>
</dbReference>
<keyword evidence="2 5" id="KW-0812">Transmembrane</keyword>
<evidence type="ECO:0000259" key="6">
    <source>
        <dbReference type="Pfam" id="PF00535"/>
    </source>
</evidence>
<feature type="transmembrane region" description="Helical" evidence="5">
    <location>
        <begin position="298"/>
        <end position="318"/>
    </location>
</feature>
<keyword evidence="8" id="KW-0808">Transferase</keyword>
<comment type="subcellular location">
    <subcellularLocation>
        <location evidence="1">Membrane</location>
        <topology evidence="1">Multi-pass membrane protein</topology>
    </subcellularLocation>
</comment>
<dbReference type="GO" id="GO:0016020">
    <property type="term" value="C:membrane"/>
    <property type="evidence" value="ECO:0007669"/>
    <property type="project" value="UniProtKB-SubCell"/>
</dbReference>
<feature type="transmembrane region" description="Helical" evidence="5">
    <location>
        <begin position="359"/>
        <end position="376"/>
    </location>
</feature>
<dbReference type="EMBL" id="LT670818">
    <property type="protein sequence ID" value="SHG99391.1"/>
    <property type="molecule type" value="Genomic_DNA"/>
</dbReference>
<dbReference type="SUPFAM" id="SSF53448">
    <property type="entry name" value="Nucleotide-diphospho-sugar transferases"/>
    <property type="match status" value="1"/>
</dbReference>
<dbReference type="PANTHER" id="PTHR48090:SF7">
    <property type="entry name" value="RFBJ PROTEIN"/>
    <property type="match status" value="1"/>
</dbReference>
<feature type="transmembrane region" description="Helical" evidence="5">
    <location>
        <begin position="266"/>
        <end position="292"/>
    </location>
</feature>
<evidence type="ECO:0000259" key="7">
    <source>
        <dbReference type="Pfam" id="PF04138"/>
    </source>
</evidence>
<dbReference type="Pfam" id="PF04138">
    <property type="entry name" value="GtrA_DPMS_TM"/>
    <property type="match status" value="1"/>
</dbReference>
<dbReference type="InterPro" id="IPR029044">
    <property type="entry name" value="Nucleotide-diphossugar_trans"/>
</dbReference>
<proteinExistence type="predicted"/>